<dbReference type="EMBL" id="MG018926">
    <property type="protein sequence ID" value="ATW57919.1"/>
    <property type="molecule type" value="Genomic_DNA"/>
</dbReference>
<organism evidence="1 2">
    <name type="scientific">Pseudomonas phage tabernarius</name>
    <dbReference type="NCBI Taxonomy" id="2048978"/>
    <lineage>
        <taxon>Viruses</taxon>
        <taxon>Duplodnaviria</taxon>
        <taxon>Heunggongvirae</taxon>
        <taxon>Uroviricota</taxon>
        <taxon>Caudoviricetes</taxon>
        <taxon>Lindbergviridae</taxon>
        <taxon>Tabernariusvirus</taxon>
        <taxon>Tabernariusvirus tabernarius</taxon>
    </lineage>
</organism>
<dbReference type="Proteomes" id="UP000241090">
    <property type="component" value="Segment"/>
</dbReference>
<reference evidence="1 2" key="1">
    <citation type="submission" date="2017-09" db="EMBL/GenBank/DDBJ databases">
        <authorList>
            <person name="Ehlers B."/>
            <person name="Leendertz F.H."/>
        </authorList>
    </citation>
    <scope>NUCLEOTIDE SEQUENCE [LARGE SCALE GENOMIC DNA]</scope>
</reference>
<protein>
    <submittedName>
        <fullName evidence="1">Uncharacterized protein</fullName>
    </submittedName>
</protein>
<name>A0A2H4P6W0_9CAUD</name>
<gene>
    <name evidence="1" type="ORF">CNR33_00073</name>
</gene>
<evidence type="ECO:0000313" key="2">
    <source>
        <dbReference type="Proteomes" id="UP000241090"/>
    </source>
</evidence>
<keyword evidence="2" id="KW-1185">Reference proteome</keyword>
<sequence>MAIVKVPMYRCDDGKVFDDLNDAQLHQQTIVADSKLSDFIVMDCANIMHFRNVDDLLALVRAITKEFVVIRRSHPIDLSELESQIANIRGDGEENNMQTLVKLIMKTEQ</sequence>
<evidence type="ECO:0000313" key="1">
    <source>
        <dbReference type="EMBL" id="ATW57919.1"/>
    </source>
</evidence>
<accession>A0A2H4P6W0</accession>
<proteinExistence type="predicted"/>